<evidence type="ECO:0000256" key="1">
    <source>
        <dbReference type="SAM" id="MobiDB-lite"/>
    </source>
</evidence>
<accession>A0A9W4NEI5</accession>
<dbReference type="OrthoDB" id="5422068at2759"/>
<protein>
    <submittedName>
        <fullName evidence="2">Uncharacterized protein</fullName>
    </submittedName>
</protein>
<dbReference type="AlphaFoldDB" id="A0A9W4NEI5"/>
<organism evidence="2 3">
    <name type="scientific">Penicillium salamii</name>
    <dbReference type="NCBI Taxonomy" id="1612424"/>
    <lineage>
        <taxon>Eukaryota</taxon>
        <taxon>Fungi</taxon>
        <taxon>Dikarya</taxon>
        <taxon>Ascomycota</taxon>
        <taxon>Pezizomycotina</taxon>
        <taxon>Eurotiomycetes</taxon>
        <taxon>Eurotiomycetidae</taxon>
        <taxon>Eurotiales</taxon>
        <taxon>Aspergillaceae</taxon>
        <taxon>Penicillium</taxon>
    </lineage>
</organism>
<reference evidence="2" key="1">
    <citation type="submission" date="2021-07" db="EMBL/GenBank/DDBJ databases">
        <authorList>
            <person name="Branca A.L. A."/>
        </authorList>
    </citation>
    <scope>NUCLEOTIDE SEQUENCE</scope>
</reference>
<dbReference type="Proteomes" id="UP001152592">
    <property type="component" value="Unassembled WGS sequence"/>
</dbReference>
<evidence type="ECO:0000313" key="2">
    <source>
        <dbReference type="EMBL" id="CAG8359254.1"/>
    </source>
</evidence>
<sequence>MSLSKNLPKTCQEWKQAARSHRLLTKSLSTLPALPSASKMTVKEYLAMRVLRPKVIPINRFPIEDHIAERVDQIQLDFNELRLYEAHVGTQEDPSQHAALGAFQLVRDAQLEVLNIAPETSRQSAGPVFRPSRASQPGAGHTGVGPEHAQSTGVSVASSVTSVPTILTAAADVDYVEPSRTADEQIVNESLMNLLKTLTMRIPSVACRWSSGRRPFNAVSFGNNQLIAYTDGYLVAPHNREVFAVVGVKAMTRDRKKHPEVLWQEAAEMVAWIMNDANSRECPLEQRIIVSQANSEIYITMANYDQDYLDYLQGQSDPRRNDSPESFLRMTEYGPWRIDNRSNMHHLAQAIMAFCLQVTDGINRLRGSPGQSM</sequence>
<comment type="caution">
    <text evidence="2">The sequence shown here is derived from an EMBL/GenBank/DDBJ whole genome shotgun (WGS) entry which is preliminary data.</text>
</comment>
<gene>
    <name evidence="2" type="ORF">PSALAMII_LOCUS3512</name>
</gene>
<proteinExistence type="predicted"/>
<feature type="region of interest" description="Disordered" evidence="1">
    <location>
        <begin position="122"/>
        <end position="155"/>
    </location>
</feature>
<name>A0A9W4NEI5_9EURO</name>
<dbReference type="EMBL" id="CAJVPD010000155">
    <property type="protein sequence ID" value="CAG8359254.1"/>
    <property type="molecule type" value="Genomic_DNA"/>
</dbReference>
<evidence type="ECO:0000313" key="3">
    <source>
        <dbReference type="Proteomes" id="UP001152592"/>
    </source>
</evidence>